<feature type="compositionally biased region" description="Basic and acidic residues" evidence="1">
    <location>
        <begin position="157"/>
        <end position="168"/>
    </location>
</feature>
<protein>
    <submittedName>
        <fullName evidence="2">Uncharacterized protein</fullName>
    </submittedName>
</protein>
<dbReference type="RefSeq" id="XP_036628784.1">
    <property type="nucleotide sequence ID" value="XM_036779395.1"/>
</dbReference>
<feature type="region of interest" description="Disordered" evidence="1">
    <location>
        <begin position="544"/>
        <end position="600"/>
    </location>
</feature>
<organism evidence="2 3">
    <name type="scientific">Pleurotus ostreatus</name>
    <name type="common">Oyster mushroom</name>
    <name type="synonym">White-rot fungus</name>
    <dbReference type="NCBI Taxonomy" id="5322"/>
    <lineage>
        <taxon>Eukaryota</taxon>
        <taxon>Fungi</taxon>
        <taxon>Dikarya</taxon>
        <taxon>Basidiomycota</taxon>
        <taxon>Agaricomycotina</taxon>
        <taxon>Agaricomycetes</taxon>
        <taxon>Agaricomycetidae</taxon>
        <taxon>Agaricales</taxon>
        <taxon>Pleurotineae</taxon>
        <taxon>Pleurotaceae</taxon>
        <taxon>Pleurotus</taxon>
    </lineage>
</organism>
<evidence type="ECO:0000256" key="1">
    <source>
        <dbReference type="SAM" id="MobiDB-lite"/>
    </source>
</evidence>
<accession>A0A8H6ZMK4</accession>
<dbReference type="AlphaFoldDB" id="A0A8H6ZMK4"/>
<feature type="compositionally biased region" description="Low complexity" evidence="1">
    <location>
        <begin position="218"/>
        <end position="241"/>
    </location>
</feature>
<feature type="region of interest" description="Disordered" evidence="1">
    <location>
        <begin position="305"/>
        <end position="352"/>
    </location>
</feature>
<feature type="compositionally biased region" description="Polar residues" evidence="1">
    <location>
        <begin position="331"/>
        <end position="352"/>
    </location>
</feature>
<evidence type="ECO:0000313" key="3">
    <source>
        <dbReference type="Proteomes" id="UP000623687"/>
    </source>
</evidence>
<feature type="compositionally biased region" description="Polar residues" evidence="1">
    <location>
        <begin position="576"/>
        <end position="594"/>
    </location>
</feature>
<keyword evidence="3" id="KW-1185">Reference proteome</keyword>
<dbReference type="EMBL" id="JACETU010000007">
    <property type="protein sequence ID" value="KAF7424590.1"/>
    <property type="molecule type" value="Genomic_DNA"/>
</dbReference>
<name>A0A8H6ZMK4_PLEOS</name>
<reference evidence="2" key="1">
    <citation type="submission" date="2019-07" db="EMBL/GenBank/DDBJ databases">
        <authorList>
            <person name="Palmer J.M."/>
        </authorList>
    </citation>
    <scope>NUCLEOTIDE SEQUENCE</scope>
    <source>
        <strain evidence="2">PC9</strain>
    </source>
</reference>
<proteinExistence type="predicted"/>
<feature type="region of interest" description="Disordered" evidence="1">
    <location>
        <begin position="148"/>
        <end position="253"/>
    </location>
</feature>
<evidence type="ECO:0000313" key="2">
    <source>
        <dbReference type="EMBL" id="KAF7424590.1"/>
    </source>
</evidence>
<dbReference type="Proteomes" id="UP000623687">
    <property type="component" value="Unassembled WGS sequence"/>
</dbReference>
<comment type="caution">
    <text evidence="2">The sequence shown here is derived from an EMBL/GenBank/DDBJ whole genome shotgun (WGS) entry which is preliminary data.</text>
</comment>
<feature type="region of interest" description="Disordered" evidence="1">
    <location>
        <begin position="1"/>
        <end position="20"/>
    </location>
</feature>
<gene>
    <name evidence="2" type="ORF">PC9H_009898</name>
</gene>
<dbReference type="OrthoDB" id="3260134at2759"/>
<sequence>MAGANYMGGKRNAVKARSKNPVLRAQKDFFGRQRLGLGSLPKAMLSTAVGTAQGTGTAPSEIDLHHAKRRRRNSACSEEDYGFVPGPTPVKPPVSRLILEASGSSNKRSKVLDALDETDPMFIRAALDRVLKMPDLAGLLPRVPIQMSASGAKRRRTDLDVGSRDNNKRQHLLYPPADRHSRSPEGQVLRKTHHEHDVSSPRCLRPPLPNQHRVDTQSGSSLPDSSIPSSDLALTSSPSSLGLRQPGSPEFRTRSYDVRKDAISVENLLYQDDPWQALDILLDFKPSSFPRRSTSYEDPVASRLSLNSLHEHTSNTRTGATIPNDERHNMSKSGESSRHYLSSDSPPRQESSTSLISLNVFASDRASNMSSSSKRSHRPVRFFVDSIKPPHSDGQAGYISGSEILEVSSHHGDSNSPLSSPLHHISSASWNLSPNFALRHASPQSNKNEFDATDSSSHDSLLETAFHSPAVCPNRIYAGDSPLQHVLSVIDAASPLPLSEDIGQYSTRLALDGAYSPLQLQSLNKANPSSPVGDHREHIFFDVPAGPDLDGEAITDIPGVDPYNEDSNPPIHAKQTAITSRSARQSRINPSDNVECSVDSDDELDFPDEVDNETVDQPYLSHNAASVAQIKTSTAMTNRNLSDPRSPLDALLLLRKDEGVYIGPCLFSDEGEESD</sequence>
<dbReference type="VEuPathDB" id="FungiDB:PC9H_009898"/>
<dbReference type="GeneID" id="59379716"/>